<evidence type="ECO:0000313" key="2">
    <source>
        <dbReference type="EMBL" id="ORY91984.1"/>
    </source>
</evidence>
<keyword evidence="3" id="KW-1185">Reference proteome</keyword>
<gene>
    <name evidence="2" type="ORF">BCR43DRAFT_497594</name>
</gene>
<evidence type="ECO:0000256" key="1">
    <source>
        <dbReference type="SAM" id="SignalP"/>
    </source>
</evidence>
<dbReference type="STRING" id="13706.A0A1X2H2F8"/>
<dbReference type="OrthoDB" id="2153288at2759"/>
<protein>
    <submittedName>
        <fullName evidence="2">Uncharacterized protein</fullName>
    </submittedName>
</protein>
<name>A0A1X2H2F8_SYNRA</name>
<keyword evidence="1" id="KW-0732">Signal</keyword>
<dbReference type="EMBL" id="MCGN01000010">
    <property type="protein sequence ID" value="ORY91984.1"/>
    <property type="molecule type" value="Genomic_DNA"/>
</dbReference>
<comment type="caution">
    <text evidence="2">The sequence shown here is derived from an EMBL/GenBank/DDBJ whole genome shotgun (WGS) entry which is preliminary data.</text>
</comment>
<dbReference type="InParanoid" id="A0A1X2H2F8"/>
<feature type="signal peptide" evidence="1">
    <location>
        <begin position="1"/>
        <end position="21"/>
    </location>
</feature>
<proteinExistence type="predicted"/>
<evidence type="ECO:0000313" key="3">
    <source>
        <dbReference type="Proteomes" id="UP000242180"/>
    </source>
</evidence>
<accession>A0A1X2H2F8</accession>
<dbReference type="OMA" id="RTHIHYE"/>
<reference evidence="2 3" key="1">
    <citation type="submission" date="2016-07" db="EMBL/GenBank/DDBJ databases">
        <title>Pervasive Adenine N6-methylation of Active Genes in Fungi.</title>
        <authorList>
            <consortium name="DOE Joint Genome Institute"/>
            <person name="Mondo S.J."/>
            <person name="Dannebaum R.O."/>
            <person name="Kuo R.C."/>
            <person name="Labutti K."/>
            <person name="Haridas S."/>
            <person name="Kuo A."/>
            <person name="Salamov A."/>
            <person name="Ahrendt S.R."/>
            <person name="Lipzen A."/>
            <person name="Sullivan W."/>
            <person name="Andreopoulos W.B."/>
            <person name="Clum A."/>
            <person name="Lindquist E."/>
            <person name="Daum C."/>
            <person name="Ramamoorthy G.K."/>
            <person name="Gryganskyi A."/>
            <person name="Culley D."/>
            <person name="Magnuson J.K."/>
            <person name="James T.Y."/>
            <person name="O'Malley M.A."/>
            <person name="Stajich J.E."/>
            <person name="Spatafora J.W."/>
            <person name="Visel A."/>
            <person name="Grigoriev I.V."/>
        </authorList>
    </citation>
    <scope>NUCLEOTIDE SEQUENCE [LARGE SCALE GENOMIC DNA]</scope>
    <source>
        <strain evidence="2 3">NRRL 2496</strain>
    </source>
</reference>
<dbReference type="Proteomes" id="UP000242180">
    <property type="component" value="Unassembled WGS sequence"/>
</dbReference>
<organism evidence="2 3">
    <name type="scientific">Syncephalastrum racemosum</name>
    <name type="common">Filamentous fungus</name>
    <dbReference type="NCBI Taxonomy" id="13706"/>
    <lineage>
        <taxon>Eukaryota</taxon>
        <taxon>Fungi</taxon>
        <taxon>Fungi incertae sedis</taxon>
        <taxon>Mucoromycota</taxon>
        <taxon>Mucoromycotina</taxon>
        <taxon>Mucoromycetes</taxon>
        <taxon>Mucorales</taxon>
        <taxon>Syncephalastraceae</taxon>
        <taxon>Syncephalastrum</taxon>
    </lineage>
</organism>
<dbReference type="AlphaFoldDB" id="A0A1X2H2F8"/>
<sequence length="560" mass="64688">MQWRAPSLLLCGLAVIYLASLLQDTPYPHPAKIATIDPAHLPFKPDAILLSSNDKHIYLTALLYDTPMPGFGGKRHGTGPLKTGVAGRLLQWRKPMNAVTHQSYNEAATDSAATTTESFHDQEEWTQTFDHILPGVASKYSQAPHDPSMQFAVMYHVVHDQMPRHYVRIYSYQFQGGFRYRDVQLPGTTWIHAFSLERNALIYSRDPDWYRFRTAAIPPGDDDVIIESSEPGDPIKPYHQPRNTEYQESVMCRIFSPVNETFRVFSLDLQKTDRAIHMNVTIADNATTQLSELRGKSSWQTRERDAWEQLIFSDEPVEYMGFTDMSQYQTEQMKVKLPSVRLARASQGKTLVFPYTQTQFWTLDYIEPTGDDVHQEEYYWLKDEVYDSDIVGVEVNDQGNLLAVWTESNIIYIYKRGAANTKHVPRRVPSLLNRVDQWLDVAIPDTLDDEEERHVRERRKRGLPLDWRLRMAITAKEGELGSVPVSAVHFRNDTKHDDTRQRNFIFVALKSGSVRTFLLDEIEELKEVNLWSFATDHWDMLSVMCTVIGIFVLNEYQHYS</sequence>
<feature type="chain" id="PRO_5012326622" evidence="1">
    <location>
        <begin position="22"/>
        <end position="560"/>
    </location>
</feature>